<feature type="region of interest" description="Disordered" evidence="1">
    <location>
        <begin position="72"/>
        <end position="120"/>
    </location>
</feature>
<sequence length="120" mass="13538">QLDSRQGDSICSRLSDDKSESVSAVQSCRAGRKRALVLLSGLSISIVEEALVPFRTVRTVIKRALMLSETVEQSRQRKRYSHRRDCRNSHQSVDHCSGAYPNSTSEPTVSETVRLYRERA</sequence>
<gene>
    <name evidence="2" type="ORF">AVEN_216798_1</name>
</gene>
<evidence type="ECO:0000256" key="1">
    <source>
        <dbReference type="SAM" id="MobiDB-lite"/>
    </source>
</evidence>
<organism evidence="2 3">
    <name type="scientific">Araneus ventricosus</name>
    <name type="common">Orbweaver spider</name>
    <name type="synonym">Epeira ventricosa</name>
    <dbReference type="NCBI Taxonomy" id="182803"/>
    <lineage>
        <taxon>Eukaryota</taxon>
        <taxon>Metazoa</taxon>
        <taxon>Ecdysozoa</taxon>
        <taxon>Arthropoda</taxon>
        <taxon>Chelicerata</taxon>
        <taxon>Arachnida</taxon>
        <taxon>Araneae</taxon>
        <taxon>Araneomorphae</taxon>
        <taxon>Entelegynae</taxon>
        <taxon>Araneoidea</taxon>
        <taxon>Araneidae</taxon>
        <taxon>Araneus</taxon>
    </lineage>
</organism>
<feature type="compositionally biased region" description="Polar residues" evidence="1">
    <location>
        <begin position="100"/>
        <end position="111"/>
    </location>
</feature>
<feature type="non-terminal residue" evidence="2">
    <location>
        <position position="1"/>
    </location>
</feature>
<name>A0A4Y2W4H1_ARAVE</name>
<evidence type="ECO:0000313" key="3">
    <source>
        <dbReference type="Proteomes" id="UP000499080"/>
    </source>
</evidence>
<dbReference type="AlphaFoldDB" id="A0A4Y2W4H1"/>
<comment type="caution">
    <text evidence="2">The sequence shown here is derived from an EMBL/GenBank/DDBJ whole genome shotgun (WGS) entry which is preliminary data.</text>
</comment>
<feature type="compositionally biased region" description="Basic residues" evidence="1">
    <location>
        <begin position="76"/>
        <end position="85"/>
    </location>
</feature>
<accession>A0A4Y2W4H1</accession>
<protein>
    <submittedName>
        <fullName evidence="2">Uncharacterized protein</fullName>
    </submittedName>
</protein>
<dbReference type="Proteomes" id="UP000499080">
    <property type="component" value="Unassembled WGS sequence"/>
</dbReference>
<keyword evidence="3" id="KW-1185">Reference proteome</keyword>
<proteinExistence type="predicted"/>
<evidence type="ECO:0000313" key="2">
    <source>
        <dbReference type="EMBL" id="GBO31020.1"/>
    </source>
</evidence>
<reference evidence="2 3" key="1">
    <citation type="journal article" date="2019" name="Sci. Rep.">
        <title>Orb-weaving spider Araneus ventricosus genome elucidates the spidroin gene catalogue.</title>
        <authorList>
            <person name="Kono N."/>
            <person name="Nakamura H."/>
            <person name="Ohtoshi R."/>
            <person name="Moran D.A.P."/>
            <person name="Shinohara A."/>
            <person name="Yoshida Y."/>
            <person name="Fujiwara M."/>
            <person name="Mori M."/>
            <person name="Tomita M."/>
            <person name="Arakawa K."/>
        </authorList>
    </citation>
    <scope>NUCLEOTIDE SEQUENCE [LARGE SCALE GENOMIC DNA]</scope>
</reference>
<dbReference type="EMBL" id="BGPR01054243">
    <property type="protein sequence ID" value="GBO31020.1"/>
    <property type="molecule type" value="Genomic_DNA"/>
</dbReference>